<proteinExistence type="predicted"/>
<dbReference type="AlphaFoldDB" id="A0A6A5XRP8"/>
<feature type="compositionally biased region" description="Polar residues" evidence="1">
    <location>
        <begin position="190"/>
        <end position="202"/>
    </location>
</feature>
<evidence type="ECO:0000313" key="3">
    <source>
        <dbReference type="Proteomes" id="UP000799778"/>
    </source>
</evidence>
<dbReference type="Pfam" id="PF10155">
    <property type="entry name" value="CNOT11"/>
    <property type="match status" value="1"/>
</dbReference>
<dbReference type="GeneID" id="54279505"/>
<protein>
    <submittedName>
        <fullName evidence="2">Uncharacterized protein</fullName>
    </submittedName>
</protein>
<organism evidence="2 3">
    <name type="scientific">Aaosphaeria arxii CBS 175.79</name>
    <dbReference type="NCBI Taxonomy" id="1450172"/>
    <lineage>
        <taxon>Eukaryota</taxon>
        <taxon>Fungi</taxon>
        <taxon>Dikarya</taxon>
        <taxon>Ascomycota</taxon>
        <taxon>Pezizomycotina</taxon>
        <taxon>Dothideomycetes</taxon>
        <taxon>Pleosporomycetidae</taxon>
        <taxon>Pleosporales</taxon>
        <taxon>Pleosporales incertae sedis</taxon>
        <taxon>Aaosphaeria</taxon>
    </lineage>
</organism>
<gene>
    <name evidence="2" type="ORF">BU24DRAFT_225904</name>
</gene>
<dbReference type="OrthoDB" id="10265389at2759"/>
<evidence type="ECO:0000256" key="1">
    <source>
        <dbReference type="SAM" id="MobiDB-lite"/>
    </source>
</evidence>
<feature type="compositionally biased region" description="Low complexity" evidence="1">
    <location>
        <begin position="22"/>
        <end position="32"/>
    </location>
</feature>
<evidence type="ECO:0000313" key="2">
    <source>
        <dbReference type="EMBL" id="KAF2014974.1"/>
    </source>
</evidence>
<dbReference type="GO" id="GO:0030014">
    <property type="term" value="C:CCR4-NOT complex"/>
    <property type="evidence" value="ECO:0007669"/>
    <property type="project" value="InterPro"/>
</dbReference>
<reference evidence="2" key="1">
    <citation type="journal article" date="2020" name="Stud. Mycol.">
        <title>101 Dothideomycetes genomes: a test case for predicting lifestyles and emergence of pathogens.</title>
        <authorList>
            <person name="Haridas S."/>
            <person name="Albert R."/>
            <person name="Binder M."/>
            <person name="Bloem J."/>
            <person name="Labutti K."/>
            <person name="Salamov A."/>
            <person name="Andreopoulos B."/>
            <person name="Baker S."/>
            <person name="Barry K."/>
            <person name="Bills G."/>
            <person name="Bluhm B."/>
            <person name="Cannon C."/>
            <person name="Castanera R."/>
            <person name="Culley D."/>
            <person name="Daum C."/>
            <person name="Ezra D."/>
            <person name="Gonzalez J."/>
            <person name="Henrissat B."/>
            <person name="Kuo A."/>
            <person name="Liang C."/>
            <person name="Lipzen A."/>
            <person name="Lutzoni F."/>
            <person name="Magnuson J."/>
            <person name="Mondo S."/>
            <person name="Nolan M."/>
            <person name="Ohm R."/>
            <person name="Pangilinan J."/>
            <person name="Park H.-J."/>
            <person name="Ramirez L."/>
            <person name="Alfaro M."/>
            <person name="Sun H."/>
            <person name="Tritt A."/>
            <person name="Yoshinaga Y."/>
            <person name="Zwiers L.-H."/>
            <person name="Turgeon B."/>
            <person name="Goodwin S."/>
            <person name="Spatafora J."/>
            <person name="Crous P."/>
            <person name="Grigoriev I."/>
        </authorList>
    </citation>
    <scope>NUCLEOTIDE SEQUENCE</scope>
    <source>
        <strain evidence="2">CBS 175.79</strain>
    </source>
</reference>
<dbReference type="Proteomes" id="UP000799778">
    <property type="component" value="Unassembled WGS sequence"/>
</dbReference>
<sequence length="377" mass="41704">MDVFSTLNSSQVEALSNPDTPLASTLAASSSSKNRTTDGINGAGTDFEHSLRLKNTLDLFEAEPYNLRLPWARLSILLGCEFQLYKRNEGIELRFNPFLSHWVEAISRLDRHASASGTSKGNSSGPGEQEINMARMGLIKEILTSRSSATVGKKSPRELLSEYTKESKSRKFDVGVYIRMLEEEGIYEPSMSSSDGVPTPQSAPAAADVQDGKSAAKKDWKQDLLTRLETDPESAVQDLTRLPLSLPSLDFLTTLLQDNTLANLPILASPSALMRDYIQHCLRLIESMSLPPPASTASPPHDVNDHGHGRLAQSRAVKLLLLFLRSSIRKNLVQPDELYFEIQEICVSRCRYSSEPCTRISVRLHTSNAKSETDIQN</sequence>
<accession>A0A6A5XRP8</accession>
<keyword evidence="3" id="KW-1185">Reference proteome</keyword>
<dbReference type="EMBL" id="ML978070">
    <property type="protein sequence ID" value="KAF2014974.1"/>
    <property type="molecule type" value="Genomic_DNA"/>
</dbReference>
<dbReference type="InterPro" id="IPR019312">
    <property type="entry name" value="CNOT11"/>
</dbReference>
<dbReference type="RefSeq" id="XP_033383313.1">
    <property type="nucleotide sequence ID" value="XM_033522108.1"/>
</dbReference>
<feature type="region of interest" description="Disordered" evidence="1">
    <location>
        <begin position="15"/>
        <end position="45"/>
    </location>
</feature>
<feature type="region of interest" description="Disordered" evidence="1">
    <location>
        <begin position="189"/>
        <end position="215"/>
    </location>
</feature>
<name>A0A6A5XRP8_9PLEO</name>